<dbReference type="Pfam" id="PF07319">
    <property type="entry name" value="DnaI_N"/>
    <property type="match status" value="1"/>
</dbReference>
<evidence type="ECO:0000259" key="1">
    <source>
        <dbReference type="Pfam" id="PF00308"/>
    </source>
</evidence>
<protein>
    <submittedName>
        <fullName evidence="3">DnaA/Hda family protein</fullName>
    </submittedName>
</protein>
<reference evidence="3" key="1">
    <citation type="submission" date="2022-06" db="EMBL/GenBank/DDBJ databases">
        <title>Lactococcus from bovine mastitis in China.</title>
        <authorList>
            <person name="Lin Y."/>
            <person name="Han B."/>
        </authorList>
    </citation>
    <scope>NUCLEOTIDE SEQUENCE</scope>
    <source>
        <strain evidence="3">Hebei-B-39</strain>
    </source>
</reference>
<dbReference type="GO" id="GO:0006260">
    <property type="term" value="P:DNA replication"/>
    <property type="evidence" value="ECO:0007669"/>
    <property type="project" value="TreeGrafter"/>
</dbReference>
<evidence type="ECO:0000313" key="3">
    <source>
        <dbReference type="EMBL" id="MDG6194561.1"/>
    </source>
</evidence>
<evidence type="ECO:0000259" key="2">
    <source>
        <dbReference type="Pfam" id="PF07319"/>
    </source>
</evidence>
<evidence type="ECO:0000313" key="4">
    <source>
        <dbReference type="Proteomes" id="UP001153203"/>
    </source>
</evidence>
<dbReference type="AlphaFoldDB" id="A0A9X4P7D9"/>
<dbReference type="Pfam" id="PF00308">
    <property type="entry name" value="Bac_DnaA"/>
    <property type="match status" value="1"/>
</dbReference>
<organism evidence="3 4">
    <name type="scientific">Lactococcus formosensis</name>
    <dbReference type="NCBI Taxonomy" id="1281486"/>
    <lineage>
        <taxon>Bacteria</taxon>
        <taxon>Bacillati</taxon>
        <taxon>Bacillota</taxon>
        <taxon>Bacilli</taxon>
        <taxon>Lactobacillales</taxon>
        <taxon>Streptococcaceae</taxon>
        <taxon>Lactococcus</taxon>
    </lineage>
</organism>
<feature type="domain" description="Chromosomal replication initiator protein DnaA ATPAse" evidence="1">
    <location>
        <begin position="121"/>
        <end position="268"/>
    </location>
</feature>
<proteinExistence type="predicted"/>
<name>A0A9X4P7D9_9LACT</name>
<dbReference type="InterPro" id="IPR009928">
    <property type="entry name" value="DnaI_N"/>
</dbReference>
<accession>A0A9X4P7D9</accession>
<dbReference type="RefSeq" id="WP_279364628.1">
    <property type="nucleotide sequence ID" value="NZ_JAMWGC010000023.1"/>
</dbReference>
<dbReference type="Gene3D" id="3.40.50.300">
    <property type="entry name" value="P-loop containing nucleotide triphosphate hydrolases"/>
    <property type="match status" value="1"/>
</dbReference>
<dbReference type="PANTHER" id="PTHR30050:SF4">
    <property type="entry name" value="ATP-BINDING PROTEIN RV3427C IN INSERTION SEQUENCE-RELATED"/>
    <property type="match status" value="1"/>
</dbReference>
<dbReference type="EMBL" id="JAMWGI010000019">
    <property type="protein sequence ID" value="MDG6194561.1"/>
    <property type="molecule type" value="Genomic_DNA"/>
</dbReference>
<dbReference type="InterPro" id="IPR027417">
    <property type="entry name" value="P-loop_NTPase"/>
</dbReference>
<sequence length="300" mass="34243">MENTRGLIDLSPEMQAKVNEATSRAKESIMNDEEVWDFVVKNEISDETINRNISEFTNYIRTRNNSLAAGYSPFLRFYEGLVITEYRKTEEGKRREIEYKTTAVLDRNSIVPDKSLLNANFNNYIHKPQTTEEAVLKQACDIARKYLAGEEFNTIFKGSVGAGKSHLAMAIAQWVNDQARQKRVNKTVLFFDVNELFRKLRGSIEDKHSYWTEENVLTMIKNADLVILDDLGSESSFSGKEQATDYVQRFLFAVINANHSIITTTNLENPNLVYNPKIVSRLGRSSTGSIVDFNGIEDKR</sequence>
<dbReference type="CDD" id="cd00009">
    <property type="entry name" value="AAA"/>
    <property type="match status" value="1"/>
</dbReference>
<dbReference type="SUPFAM" id="SSF52540">
    <property type="entry name" value="P-loop containing nucleoside triphosphate hydrolases"/>
    <property type="match status" value="1"/>
</dbReference>
<comment type="caution">
    <text evidence="3">The sequence shown here is derived from an EMBL/GenBank/DDBJ whole genome shotgun (WGS) entry which is preliminary data.</text>
</comment>
<dbReference type="PANTHER" id="PTHR30050">
    <property type="entry name" value="CHROMOSOMAL REPLICATION INITIATOR PROTEIN DNAA"/>
    <property type="match status" value="1"/>
</dbReference>
<feature type="domain" description="Primosomal DnaI N-terminal" evidence="2">
    <location>
        <begin position="15"/>
        <end position="81"/>
    </location>
</feature>
<dbReference type="InterPro" id="IPR013317">
    <property type="entry name" value="DnaA_dom"/>
</dbReference>
<dbReference type="Proteomes" id="UP001153203">
    <property type="component" value="Unassembled WGS sequence"/>
</dbReference>
<gene>
    <name evidence="3" type="ORF">NF708_11410</name>
</gene>